<keyword evidence="1" id="KW-0472">Membrane</keyword>
<comment type="caution">
    <text evidence="3">The sequence shown here is derived from an EMBL/GenBank/DDBJ whole genome shotgun (WGS) entry which is preliminary data.</text>
</comment>
<name>A0ABT5EXK9_9BACT</name>
<dbReference type="PANTHER" id="PTHR45431">
    <property type="entry name" value="RHODANESE-LIKE DOMAIN-CONTAINING PROTEIN 15, CHLOROPLASTIC"/>
    <property type="match status" value="1"/>
</dbReference>
<proteinExistence type="predicted"/>
<reference evidence="3 4" key="1">
    <citation type="submission" date="2022-11" db="EMBL/GenBank/DDBJ databases">
        <title>Minimal conservation of predation-associated metabolite biosynthetic gene clusters underscores biosynthetic potential of Myxococcota including descriptions for ten novel species: Archangium lansinium sp. nov., Myxococcus landrumus sp. nov., Nannocystis bai.</title>
        <authorList>
            <person name="Ahearne A."/>
            <person name="Stevens C."/>
            <person name="Dowd S."/>
        </authorList>
    </citation>
    <scope>NUCLEOTIDE SEQUENCE [LARGE SCALE GENOMIC DNA]</scope>
    <source>
        <strain evidence="3 4">RJM3</strain>
    </source>
</reference>
<keyword evidence="1" id="KW-0812">Transmembrane</keyword>
<organism evidence="3 4">
    <name type="scientific">Polyangium mundeleinium</name>
    <dbReference type="NCBI Taxonomy" id="2995306"/>
    <lineage>
        <taxon>Bacteria</taxon>
        <taxon>Pseudomonadati</taxon>
        <taxon>Myxococcota</taxon>
        <taxon>Polyangia</taxon>
        <taxon>Polyangiales</taxon>
        <taxon>Polyangiaceae</taxon>
        <taxon>Polyangium</taxon>
    </lineage>
</organism>
<keyword evidence="4" id="KW-1185">Reference proteome</keyword>
<protein>
    <submittedName>
        <fullName evidence="3">Rhodanese-like domain-containing protein</fullName>
    </submittedName>
</protein>
<dbReference type="InterPro" id="IPR036873">
    <property type="entry name" value="Rhodanese-like_dom_sf"/>
</dbReference>
<dbReference type="EMBL" id="JAQNDO010000001">
    <property type="protein sequence ID" value="MDC0746084.1"/>
    <property type="molecule type" value="Genomic_DNA"/>
</dbReference>
<dbReference type="RefSeq" id="WP_271924246.1">
    <property type="nucleotide sequence ID" value="NZ_JAQNDO010000001.1"/>
</dbReference>
<feature type="transmembrane region" description="Helical" evidence="1">
    <location>
        <begin position="85"/>
        <end position="105"/>
    </location>
</feature>
<dbReference type="InterPro" id="IPR052367">
    <property type="entry name" value="Thiosulfate_ST/Rhodanese-like"/>
</dbReference>
<keyword evidence="1" id="KW-1133">Transmembrane helix</keyword>
<dbReference type="PANTHER" id="PTHR45431:SF3">
    <property type="entry name" value="RHODANESE-LIKE DOMAIN-CONTAINING PROTEIN 15, CHLOROPLASTIC"/>
    <property type="match status" value="1"/>
</dbReference>
<evidence type="ECO:0000313" key="3">
    <source>
        <dbReference type="EMBL" id="MDC0746084.1"/>
    </source>
</evidence>
<dbReference type="Proteomes" id="UP001221411">
    <property type="component" value="Unassembled WGS sequence"/>
</dbReference>
<dbReference type="InterPro" id="IPR001763">
    <property type="entry name" value="Rhodanese-like_dom"/>
</dbReference>
<feature type="domain" description="Rhodanese" evidence="2">
    <location>
        <begin position="26"/>
        <end position="114"/>
    </location>
</feature>
<evidence type="ECO:0000256" key="1">
    <source>
        <dbReference type="SAM" id="Phobius"/>
    </source>
</evidence>
<gene>
    <name evidence="3" type="ORF">POL67_32455</name>
</gene>
<evidence type="ECO:0000313" key="4">
    <source>
        <dbReference type="Proteomes" id="UP001221411"/>
    </source>
</evidence>
<dbReference type="SMART" id="SM00450">
    <property type="entry name" value="RHOD"/>
    <property type="match status" value="1"/>
</dbReference>
<dbReference type="Pfam" id="PF00581">
    <property type="entry name" value="Rhodanese"/>
    <property type="match status" value="1"/>
</dbReference>
<dbReference type="PROSITE" id="PS50206">
    <property type="entry name" value="RHODANESE_3"/>
    <property type="match status" value="1"/>
</dbReference>
<dbReference type="CDD" id="cd00158">
    <property type="entry name" value="RHOD"/>
    <property type="match status" value="1"/>
</dbReference>
<sequence length="114" mass="11959">MPTLFERSTPNPAGYRDIAPRDVAAAIPGARLIDVRDPAELRGELGHVDGVENVPVARFDAAGFRKDEPLVLVCRSGRRSGQAAAALAAAGFSCVMNMAGGMIAWNEAGLPVSR</sequence>
<accession>A0ABT5EXK9</accession>
<dbReference type="SUPFAM" id="SSF52821">
    <property type="entry name" value="Rhodanese/Cell cycle control phosphatase"/>
    <property type="match status" value="1"/>
</dbReference>
<evidence type="ECO:0000259" key="2">
    <source>
        <dbReference type="PROSITE" id="PS50206"/>
    </source>
</evidence>
<dbReference type="Gene3D" id="3.40.250.10">
    <property type="entry name" value="Rhodanese-like domain"/>
    <property type="match status" value="1"/>
</dbReference>